<evidence type="ECO:0000256" key="6">
    <source>
        <dbReference type="ARBA" id="ARBA00022989"/>
    </source>
</evidence>
<evidence type="ECO:0000313" key="10">
    <source>
        <dbReference type="EMBL" id="PRW39228.1"/>
    </source>
</evidence>
<dbReference type="GO" id="GO:0016020">
    <property type="term" value="C:membrane"/>
    <property type="evidence" value="ECO:0007669"/>
    <property type="project" value="UniProtKB-SubCell"/>
</dbReference>
<reference evidence="10 11" key="1">
    <citation type="journal article" date="2018" name="Plant J.">
        <title>Genome sequences of Chlorella sorokiniana UTEX 1602 and Micractinium conductrix SAG 241.80: implications to maltose excretion by a green alga.</title>
        <authorList>
            <person name="Arriola M.B."/>
            <person name="Velmurugan N."/>
            <person name="Zhang Y."/>
            <person name="Plunkett M.H."/>
            <person name="Hondzo H."/>
            <person name="Barney B.M."/>
        </authorList>
    </citation>
    <scope>NUCLEOTIDE SEQUENCE [LARGE SCALE GENOMIC DNA]</scope>
    <source>
        <strain evidence="11">UTEX 1602</strain>
    </source>
</reference>
<feature type="transmembrane region" description="Helical" evidence="8">
    <location>
        <begin position="259"/>
        <end position="279"/>
    </location>
</feature>
<feature type="transmembrane region" description="Helical" evidence="8">
    <location>
        <begin position="322"/>
        <end position="342"/>
    </location>
</feature>
<evidence type="ECO:0000256" key="2">
    <source>
        <dbReference type="ARBA" id="ARBA00008066"/>
    </source>
</evidence>
<dbReference type="AlphaFoldDB" id="A0A2P6TJ07"/>
<dbReference type="Pfam" id="PF01490">
    <property type="entry name" value="Aa_trans"/>
    <property type="match status" value="2"/>
</dbReference>
<sequence>MGLAKTMLGVGLVALPRSFLLLGALPASLAFLALAALCHLSCSVLAAAAAAAARSGLPAQRLSYSGVLAAQLGPWAAITLDLATVLNCLGMMTAYLIASGDALVSDEWRAAGAPAWLAALLRSRPAVLALLSLAVLAPLLSFRCQVSFYTVVRELGPPATARRMRRASAGAVAVTLVTTLVLAMGSALVFGGSIGPNVLSCFKIAALRELLPGHDRLALVLALTVRLAYLLSLLAAFPLQAGTCLTLQEHLEAPPPQGWRFYALTYSTLVAVSAAAIAVPSIWEPLRLVGATAGAAIAFILPGALALSLAGWRLCSGGGAGGMLLIAVGLLLVVTGIAGTVVH</sequence>
<dbReference type="PANTHER" id="PTHR22950:SF458">
    <property type="entry name" value="SODIUM-COUPLED NEUTRAL AMINO ACID TRANSPORTER 11-RELATED"/>
    <property type="match status" value="1"/>
</dbReference>
<feature type="transmembrane region" description="Helical" evidence="8">
    <location>
        <begin position="286"/>
        <end position="310"/>
    </location>
</feature>
<comment type="similarity">
    <text evidence="2">Belongs to the amino acid/polyamine transporter 2 family.</text>
</comment>
<evidence type="ECO:0000256" key="5">
    <source>
        <dbReference type="ARBA" id="ARBA00022970"/>
    </source>
</evidence>
<keyword evidence="4 8" id="KW-0812">Transmembrane</keyword>
<dbReference type="OrthoDB" id="438545at2759"/>
<dbReference type="EMBL" id="LHPG02000014">
    <property type="protein sequence ID" value="PRW39228.1"/>
    <property type="molecule type" value="Genomic_DNA"/>
</dbReference>
<evidence type="ECO:0000256" key="1">
    <source>
        <dbReference type="ARBA" id="ARBA00004141"/>
    </source>
</evidence>
<dbReference type="GO" id="GO:0015179">
    <property type="term" value="F:L-amino acid transmembrane transporter activity"/>
    <property type="evidence" value="ECO:0007669"/>
    <property type="project" value="TreeGrafter"/>
</dbReference>
<evidence type="ECO:0000259" key="9">
    <source>
        <dbReference type="Pfam" id="PF01490"/>
    </source>
</evidence>
<gene>
    <name evidence="10" type="ORF">C2E21_6944</name>
</gene>
<dbReference type="InterPro" id="IPR013057">
    <property type="entry name" value="AA_transpt_TM"/>
</dbReference>
<keyword evidence="5" id="KW-0029">Amino-acid transport</keyword>
<feature type="transmembrane region" description="Helical" evidence="8">
    <location>
        <begin position="126"/>
        <end position="149"/>
    </location>
</feature>
<comment type="subcellular location">
    <subcellularLocation>
        <location evidence="1">Membrane</location>
        <topology evidence="1">Multi-pass membrane protein</topology>
    </subcellularLocation>
</comment>
<evidence type="ECO:0000313" key="11">
    <source>
        <dbReference type="Proteomes" id="UP000239899"/>
    </source>
</evidence>
<feature type="transmembrane region" description="Helical" evidence="8">
    <location>
        <begin position="76"/>
        <end position="98"/>
    </location>
</feature>
<keyword evidence="11" id="KW-1185">Reference proteome</keyword>
<evidence type="ECO:0000256" key="8">
    <source>
        <dbReference type="SAM" id="Phobius"/>
    </source>
</evidence>
<feature type="domain" description="Amino acid transporter transmembrane" evidence="9">
    <location>
        <begin position="3"/>
        <end position="104"/>
    </location>
</feature>
<keyword evidence="3" id="KW-0813">Transport</keyword>
<keyword evidence="6 8" id="KW-1133">Transmembrane helix</keyword>
<name>A0A2P6TJ07_CHLSO</name>
<feature type="domain" description="Amino acid transporter transmembrane" evidence="9">
    <location>
        <begin position="141"/>
        <end position="341"/>
    </location>
</feature>
<evidence type="ECO:0000256" key="7">
    <source>
        <dbReference type="ARBA" id="ARBA00023136"/>
    </source>
</evidence>
<keyword evidence="7 8" id="KW-0472">Membrane</keyword>
<dbReference type="Proteomes" id="UP000239899">
    <property type="component" value="Unassembled WGS sequence"/>
</dbReference>
<protein>
    <submittedName>
        <fullName evidence="10">Sodium-coupled neutral amino acid transporter 6</fullName>
    </submittedName>
</protein>
<feature type="transmembrane region" description="Helical" evidence="8">
    <location>
        <begin position="169"/>
        <end position="196"/>
    </location>
</feature>
<proteinExistence type="inferred from homology"/>
<feature type="transmembrane region" description="Helical" evidence="8">
    <location>
        <begin position="217"/>
        <end position="239"/>
    </location>
</feature>
<organism evidence="10 11">
    <name type="scientific">Chlorella sorokiniana</name>
    <name type="common">Freshwater green alga</name>
    <dbReference type="NCBI Taxonomy" id="3076"/>
    <lineage>
        <taxon>Eukaryota</taxon>
        <taxon>Viridiplantae</taxon>
        <taxon>Chlorophyta</taxon>
        <taxon>core chlorophytes</taxon>
        <taxon>Trebouxiophyceae</taxon>
        <taxon>Chlorellales</taxon>
        <taxon>Chlorellaceae</taxon>
        <taxon>Chlorella clade</taxon>
        <taxon>Chlorella</taxon>
    </lineage>
</organism>
<evidence type="ECO:0000256" key="4">
    <source>
        <dbReference type="ARBA" id="ARBA00022692"/>
    </source>
</evidence>
<dbReference type="STRING" id="3076.A0A2P6TJ07"/>
<accession>A0A2P6TJ07</accession>
<dbReference type="PANTHER" id="PTHR22950">
    <property type="entry name" value="AMINO ACID TRANSPORTER"/>
    <property type="match status" value="1"/>
</dbReference>
<comment type="caution">
    <text evidence="10">The sequence shown here is derived from an EMBL/GenBank/DDBJ whole genome shotgun (WGS) entry which is preliminary data.</text>
</comment>
<evidence type="ECO:0000256" key="3">
    <source>
        <dbReference type="ARBA" id="ARBA00022448"/>
    </source>
</evidence>